<comment type="caution">
    <text evidence="1">The sequence shown here is derived from an EMBL/GenBank/DDBJ whole genome shotgun (WGS) entry which is preliminary data.</text>
</comment>
<gene>
    <name evidence="1" type="ORF">DFL_002289</name>
</gene>
<proteinExistence type="predicted"/>
<reference evidence="1 2" key="1">
    <citation type="submission" date="2019-01" db="EMBL/GenBank/DDBJ databases">
        <title>Intercellular communication is required for trap formation in the nematode-trapping fungus Duddingtonia flagrans.</title>
        <authorList>
            <person name="Youssar L."/>
            <person name="Wernet V."/>
            <person name="Hensel N."/>
            <person name="Hildebrandt H.-G."/>
            <person name="Fischer R."/>
        </authorList>
    </citation>
    <scope>NUCLEOTIDE SEQUENCE [LARGE SCALE GENOMIC DNA]</scope>
    <source>
        <strain evidence="1 2">CBS H-5679</strain>
    </source>
</reference>
<dbReference type="AlphaFoldDB" id="A0A437AAE0"/>
<organism evidence="1 2">
    <name type="scientific">Arthrobotrys flagrans</name>
    <name type="common">Nematode-trapping fungus</name>
    <name type="synonym">Trichothecium flagrans</name>
    <dbReference type="NCBI Taxonomy" id="97331"/>
    <lineage>
        <taxon>Eukaryota</taxon>
        <taxon>Fungi</taxon>
        <taxon>Dikarya</taxon>
        <taxon>Ascomycota</taxon>
        <taxon>Pezizomycotina</taxon>
        <taxon>Orbiliomycetes</taxon>
        <taxon>Orbiliales</taxon>
        <taxon>Orbiliaceae</taxon>
        <taxon>Arthrobotrys</taxon>
    </lineage>
</organism>
<protein>
    <submittedName>
        <fullName evidence="1">Uncharacterized protein</fullName>
    </submittedName>
</protein>
<dbReference type="EMBL" id="SAEB01000003">
    <property type="protein sequence ID" value="RVD88091.1"/>
    <property type="molecule type" value="Genomic_DNA"/>
</dbReference>
<name>A0A437AAE0_ARTFL</name>
<evidence type="ECO:0000313" key="2">
    <source>
        <dbReference type="Proteomes" id="UP000283090"/>
    </source>
</evidence>
<accession>A0A437AAE0</accession>
<dbReference type="Proteomes" id="UP000283090">
    <property type="component" value="Unassembled WGS sequence"/>
</dbReference>
<keyword evidence="2" id="KW-1185">Reference proteome</keyword>
<sequence>MQLHAKVAQAINEINPHYEKELISTSKSRRLFIHKKPRWPADMALGLMADTQFTSTLPDLCTESSRQD</sequence>
<dbReference type="VEuPathDB" id="FungiDB:DFL_002289"/>
<evidence type="ECO:0000313" key="1">
    <source>
        <dbReference type="EMBL" id="RVD88091.1"/>
    </source>
</evidence>
<dbReference type="GeneID" id="93584600"/>
<dbReference type="RefSeq" id="XP_067493635.1">
    <property type="nucleotide sequence ID" value="XM_067631051.1"/>
</dbReference>